<evidence type="ECO:0000313" key="1">
    <source>
        <dbReference type="EMBL" id="RPD61847.1"/>
    </source>
</evidence>
<dbReference type="Pfam" id="PF11272">
    <property type="entry name" value="DUF3072"/>
    <property type="match status" value="1"/>
</dbReference>
<gene>
    <name evidence="1" type="ORF">L227DRAFT_41956</name>
</gene>
<dbReference type="EMBL" id="ML122260">
    <property type="protein sequence ID" value="RPD61847.1"/>
    <property type="molecule type" value="Genomic_DNA"/>
</dbReference>
<name>A0A5C2SF14_9APHY</name>
<reference evidence="1" key="1">
    <citation type="journal article" date="2018" name="Genome Biol. Evol.">
        <title>Genomics and development of Lentinus tigrinus, a white-rot wood-decaying mushroom with dimorphic fruiting bodies.</title>
        <authorList>
            <person name="Wu B."/>
            <person name="Xu Z."/>
            <person name="Knudson A."/>
            <person name="Carlson A."/>
            <person name="Chen N."/>
            <person name="Kovaka S."/>
            <person name="LaButti K."/>
            <person name="Lipzen A."/>
            <person name="Pennachio C."/>
            <person name="Riley R."/>
            <person name="Schakwitz W."/>
            <person name="Umezawa K."/>
            <person name="Ohm R.A."/>
            <person name="Grigoriev I.V."/>
            <person name="Nagy L.G."/>
            <person name="Gibbons J."/>
            <person name="Hibbett D."/>
        </authorList>
    </citation>
    <scope>NUCLEOTIDE SEQUENCE [LARGE SCALE GENOMIC DNA]</scope>
    <source>
        <strain evidence="1">ALCF2SS1-6</strain>
    </source>
</reference>
<dbReference type="InterPro" id="IPR021425">
    <property type="entry name" value="DUF3072"/>
</dbReference>
<dbReference type="OrthoDB" id="2751476at2759"/>
<sequence length="176" mass="19864">MPCWTGYTPDMWKTGHEPMTDPQHNYLWVMSDRTRIVIPFIVRADANGQNVTKAEASTLLTKFEKGELVEADFINALGRGGPGSEPGHPLTWSNCHGEPTGVQIKWIWQLATELGIPWEVKQRAAVGITRGQASELIKLLRAEKEKMPRKRHDAEWFDQAVRAAVEEVPLPRRRGA</sequence>
<dbReference type="AlphaFoldDB" id="A0A5C2SF14"/>
<accession>A0A5C2SF14</accession>
<dbReference type="Proteomes" id="UP000313359">
    <property type="component" value="Unassembled WGS sequence"/>
</dbReference>
<organism evidence="1 2">
    <name type="scientific">Lentinus tigrinus ALCF2SS1-6</name>
    <dbReference type="NCBI Taxonomy" id="1328759"/>
    <lineage>
        <taxon>Eukaryota</taxon>
        <taxon>Fungi</taxon>
        <taxon>Dikarya</taxon>
        <taxon>Basidiomycota</taxon>
        <taxon>Agaricomycotina</taxon>
        <taxon>Agaricomycetes</taxon>
        <taxon>Polyporales</taxon>
        <taxon>Polyporaceae</taxon>
        <taxon>Lentinus</taxon>
    </lineage>
</organism>
<protein>
    <submittedName>
        <fullName evidence="1">Uncharacterized protein</fullName>
    </submittedName>
</protein>
<keyword evidence="2" id="KW-1185">Reference proteome</keyword>
<evidence type="ECO:0000313" key="2">
    <source>
        <dbReference type="Proteomes" id="UP000313359"/>
    </source>
</evidence>
<proteinExistence type="predicted"/>